<evidence type="ECO:0000259" key="1">
    <source>
        <dbReference type="PROSITE" id="PS51029"/>
    </source>
</evidence>
<gene>
    <name evidence="2" type="ORF">ACAOBT_LOCUS22113</name>
</gene>
<comment type="caution">
    <text evidence="2">The sequence shown here is derived from an EMBL/GenBank/DDBJ whole genome shotgun (WGS) entry which is preliminary data.</text>
</comment>
<organism evidence="2 3">
    <name type="scientific">Acanthoscelides obtectus</name>
    <name type="common">Bean weevil</name>
    <name type="synonym">Bruchus obtectus</name>
    <dbReference type="NCBI Taxonomy" id="200917"/>
    <lineage>
        <taxon>Eukaryota</taxon>
        <taxon>Metazoa</taxon>
        <taxon>Ecdysozoa</taxon>
        <taxon>Arthropoda</taxon>
        <taxon>Hexapoda</taxon>
        <taxon>Insecta</taxon>
        <taxon>Pterygota</taxon>
        <taxon>Neoptera</taxon>
        <taxon>Endopterygota</taxon>
        <taxon>Coleoptera</taxon>
        <taxon>Polyphaga</taxon>
        <taxon>Cucujiformia</taxon>
        <taxon>Chrysomeloidea</taxon>
        <taxon>Chrysomelidae</taxon>
        <taxon>Bruchinae</taxon>
        <taxon>Bruchini</taxon>
        <taxon>Acanthoscelides</taxon>
    </lineage>
</organism>
<protein>
    <recommendedName>
        <fullName evidence="1">MADF domain-containing protein</fullName>
    </recommendedName>
</protein>
<dbReference type="EMBL" id="CAKOFQ010007199">
    <property type="protein sequence ID" value="CAH1994420.1"/>
    <property type="molecule type" value="Genomic_DNA"/>
</dbReference>
<reference evidence="2" key="1">
    <citation type="submission" date="2022-03" db="EMBL/GenBank/DDBJ databases">
        <authorList>
            <person name="Sayadi A."/>
        </authorList>
    </citation>
    <scope>NUCLEOTIDE SEQUENCE</scope>
</reference>
<feature type="domain" description="MADF" evidence="1">
    <location>
        <begin position="10"/>
        <end position="103"/>
    </location>
</feature>
<keyword evidence="3" id="KW-1185">Reference proteome</keyword>
<evidence type="ECO:0000313" key="2">
    <source>
        <dbReference type="EMBL" id="CAH1994420.1"/>
    </source>
</evidence>
<dbReference type="Proteomes" id="UP001152888">
    <property type="component" value="Unassembled WGS sequence"/>
</dbReference>
<proteinExistence type="predicted"/>
<dbReference type="InterPro" id="IPR006578">
    <property type="entry name" value="MADF-dom"/>
</dbReference>
<dbReference type="GO" id="GO:0005634">
    <property type="term" value="C:nucleus"/>
    <property type="evidence" value="ECO:0007669"/>
    <property type="project" value="TreeGrafter"/>
</dbReference>
<dbReference type="GO" id="GO:0006357">
    <property type="term" value="P:regulation of transcription by RNA polymerase II"/>
    <property type="evidence" value="ECO:0007669"/>
    <property type="project" value="TreeGrafter"/>
</dbReference>
<dbReference type="PANTHER" id="PTHR12243">
    <property type="entry name" value="MADF DOMAIN TRANSCRIPTION FACTOR"/>
    <property type="match status" value="1"/>
</dbReference>
<dbReference type="PROSITE" id="PS51029">
    <property type="entry name" value="MADF"/>
    <property type="match status" value="1"/>
</dbReference>
<accession>A0A9P0LFC9</accession>
<sequence>MEWSEKETFQFLELFQKEPIIWDPKNKLHKNNQKLNDAWVRLSEEMCRLVPELKNKKNSLMATFRQHLRRKKQSLQSGAGEDDAYKPVWLYYDAMETFLASVYKCHTTINTEEGLHEGLYSVPLLIGHCITTCLPSMQPTQCGYHQFYPMSTMKHTMITSKITSLPMTNMMNRIARNRNQRTIKKPLNHLSQKSVPVKIAKQIFTSI</sequence>
<dbReference type="InterPro" id="IPR039353">
    <property type="entry name" value="TF_Adf1"/>
</dbReference>
<dbReference type="SMART" id="SM00595">
    <property type="entry name" value="MADF"/>
    <property type="match status" value="1"/>
</dbReference>
<evidence type="ECO:0000313" key="3">
    <source>
        <dbReference type="Proteomes" id="UP001152888"/>
    </source>
</evidence>
<dbReference type="AlphaFoldDB" id="A0A9P0LFC9"/>
<dbReference type="GO" id="GO:0005667">
    <property type="term" value="C:transcription regulator complex"/>
    <property type="evidence" value="ECO:0007669"/>
    <property type="project" value="TreeGrafter"/>
</dbReference>
<dbReference type="PANTHER" id="PTHR12243:SF69">
    <property type="entry name" value="SI:CH73-59F11.3"/>
    <property type="match status" value="1"/>
</dbReference>
<dbReference type="Pfam" id="PF10545">
    <property type="entry name" value="MADF_DNA_bdg"/>
    <property type="match status" value="1"/>
</dbReference>
<name>A0A9P0LFC9_ACAOB</name>
<dbReference type="OrthoDB" id="6784437at2759"/>